<protein>
    <submittedName>
        <fullName evidence="1">Uncharacterized protein</fullName>
    </submittedName>
</protein>
<reference evidence="1" key="1">
    <citation type="journal article" date="2023" name="Plant J.">
        <title>Genome sequences and population genomics provide insights into the demographic history, inbreeding, and mutation load of two 'living fossil' tree species of Dipteronia.</title>
        <authorList>
            <person name="Feng Y."/>
            <person name="Comes H.P."/>
            <person name="Chen J."/>
            <person name="Zhu S."/>
            <person name="Lu R."/>
            <person name="Zhang X."/>
            <person name="Li P."/>
            <person name="Qiu J."/>
            <person name="Olsen K.M."/>
            <person name="Qiu Y."/>
        </authorList>
    </citation>
    <scope>NUCLEOTIDE SEQUENCE</scope>
    <source>
        <strain evidence="1">KIB01</strain>
    </source>
</reference>
<evidence type="ECO:0000313" key="2">
    <source>
        <dbReference type="Proteomes" id="UP001280121"/>
    </source>
</evidence>
<dbReference type="Proteomes" id="UP001280121">
    <property type="component" value="Unassembled WGS sequence"/>
</dbReference>
<dbReference type="EMBL" id="JANJYI010000008">
    <property type="protein sequence ID" value="KAK2640617.1"/>
    <property type="molecule type" value="Genomic_DNA"/>
</dbReference>
<name>A0AAD9TRF2_9ROSI</name>
<comment type="caution">
    <text evidence="1">The sequence shown here is derived from an EMBL/GenBank/DDBJ whole genome shotgun (WGS) entry which is preliminary data.</text>
</comment>
<sequence>MGISLKLKTILLPRLSGGASFVWRSLVWGKDLLKTGIHWQVGNGDSIYVYRDKWVSRPSIFTVISPPKLDVNTKVCQLITPSGGWNLQLLKYNFSTSDVNDIIRIPIGKRDKKDDIIWHYDGKGNYTVRSGYWIGCNLLSSHSPSTPHPSTSWWNLLWKLWIPTKVKIFI</sequence>
<proteinExistence type="predicted"/>
<keyword evidence="2" id="KW-1185">Reference proteome</keyword>
<evidence type="ECO:0000313" key="1">
    <source>
        <dbReference type="EMBL" id="KAK2640617.1"/>
    </source>
</evidence>
<accession>A0AAD9TRF2</accession>
<dbReference type="AlphaFoldDB" id="A0AAD9TRF2"/>
<organism evidence="1 2">
    <name type="scientific">Dipteronia dyeriana</name>
    <dbReference type="NCBI Taxonomy" id="168575"/>
    <lineage>
        <taxon>Eukaryota</taxon>
        <taxon>Viridiplantae</taxon>
        <taxon>Streptophyta</taxon>
        <taxon>Embryophyta</taxon>
        <taxon>Tracheophyta</taxon>
        <taxon>Spermatophyta</taxon>
        <taxon>Magnoliopsida</taxon>
        <taxon>eudicotyledons</taxon>
        <taxon>Gunneridae</taxon>
        <taxon>Pentapetalae</taxon>
        <taxon>rosids</taxon>
        <taxon>malvids</taxon>
        <taxon>Sapindales</taxon>
        <taxon>Sapindaceae</taxon>
        <taxon>Hippocastanoideae</taxon>
        <taxon>Acereae</taxon>
        <taxon>Dipteronia</taxon>
    </lineage>
</organism>
<gene>
    <name evidence="1" type="ORF">Ddye_028412</name>
</gene>